<evidence type="ECO:0000313" key="2">
    <source>
        <dbReference type="EMBL" id="PLW57349.1"/>
    </source>
</evidence>
<name>A0A2N5W534_9BASI</name>
<sequence>MTKKKAGCCLWRDFILSKLLNGIKSKSEDCKHPDCDSDNADSTASDNSTEETSFEGLNSSTVEPGNKHLKQEDLTKRQK</sequence>
<feature type="region of interest" description="Disordered" evidence="1">
    <location>
        <begin position="26"/>
        <end position="79"/>
    </location>
</feature>
<organism evidence="2 3">
    <name type="scientific">Puccinia coronata f. sp. avenae</name>
    <dbReference type="NCBI Taxonomy" id="200324"/>
    <lineage>
        <taxon>Eukaryota</taxon>
        <taxon>Fungi</taxon>
        <taxon>Dikarya</taxon>
        <taxon>Basidiomycota</taxon>
        <taxon>Pucciniomycotina</taxon>
        <taxon>Pucciniomycetes</taxon>
        <taxon>Pucciniales</taxon>
        <taxon>Pucciniaceae</taxon>
        <taxon>Puccinia</taxon>
    </lineage>
</organism>
<feature type="compositionally biased region" description="Basic and acidic residues" evidence="1">
    <location>
        <begin position="26"/>
        <end position="35"/>
    </location>
</feature>
<accession>A0A2N5W534</accession>
<gene>
    <name evidence="2" type="ORF">PCANC_01849</name>
</gene>
<comment type="caution">
    <text evidence="2">The sequence shown here is derived from an EMBL/GenBank/DDBJ whole genome shotgun (WGS) entry which is preliminary data.</text>
</comment>
<evidence type="ECO:0000313" key="3">
    <source>
        <dbReference type="Proteomes" id="UP000235388"/>
    </source>
</evidence>
<keyword evidence="3" id="KW-1185">Reference proteome</keyword>
<protein>
    <submittedName>
        <fullName evidence="2">Uncharacterized protein</fullName>
    </submittedName>
</protein>
<proteinExistence type="predicted"/>
<dbReference type="AlphaFoldDB" id="A0A2N5W534"/>
<evidence type="ECO:0000256" key="1">
    <source>
        <dbReference type="SAM" id="MobiDB-lite"/>
    </source>
</evidence>
<feature type="compositionally biased region" description="Basic and acidic residues" evidence="1">
    <location>
        <begin position="65"/>
        <end position="79"/>
    </location>
</feature>
<reference evidence="2 3" key="1">
    <citation type="submission" date="2017-11" db="EMBL/GenBank/DDBJ databases">
        <title>De novo assembly and phasing of dikaryotic genomes from two isolates of Puccinia coronata f. sp. avenae, the causal agent of oat crown rust.</title>
        <authorList>
            <person name="Miller M.E."/>
            <person name="Zhang Y."/>
            <person name="Omidvar V."/>
            <person name="Sperschneider J."/>
            <person name="Schwessinger B."/>
            <person name="Raley C."/>
            <person name="Palmer J.M."/>
            <person name="Garnica D."/>
            <person name="Upadhyaya N."/>
            <person name="Rathjen J."/>
            <person name="Taylor J.M."/>
            <person name="Park R.F."/>
            <person name="Dodds P.N."/>
            <person name="Hirsch C.D."/>
            <person name="Kianian S.F."/>
            <person name="Figueroa M."/>
        </authorList>
    </citation>
    <scope>NUCLEOTIDE SEQUENCE [LARGE SCALE GENOMIC DNA]</scope>
    <source>
        <strain evidence="2">12NC29</strain>
    </source>
</reference>
<dbReference type="EMBL" id="PGCJ01000011">
    <property type="protein sequence ID" value="PLW57349.1"/>
    <property type="molecule type" value="Genomic_DNA"/>
</dbReference>
<dbReference type="Proteomes" id="UP000235388">
    <property type="component" value="Unassembled WGS sequence"/>
</dbReference>